<comment type="pathway">
    <text evidence="1">Amino-acid biosynthesis; L-asparagine biosynthesis; L-asparagine from L-aspartate (L-Gln route): step 1/1.</text>
</comment>
<evidence type="ECO:0000256" key="1">
    <source>
        <dbReference type="ARBA" id="ARBA00005187"/>
    </source>
</evidence>
<reference evidence="5" key="1">
    <citation type="journal article" date="2011" name="Environ. Microbiol.">
        <title>Genomic insights into the metabolic potential of the polycyclic aromatic hydrocarbon degrading sulfate-reducing Deltaproteobacterium N47.</title>
        <authorList>
            <person name="Bergmann F."/>
            <person name="Selesi D."/>
            <person name="Weinmaier T."/>
            <person name="Tischler P."/>
            <person name="Rattei T."/>
            <person name="Meckenstock R.U."/>
        </authorList>
    </citation>
    <scope>NUCLEOTIDE SEQUENCE</scope>
</reference>
<dbReference type="PROSITE" id="PS51278">
    <property type="entry name" value="GATASE_TYPE_2"/>
    <property type="match status" value="1"/>
</dbReference>
<dbReference type="PIRSF" id="PIRSF001589">
    <property type="entry name" value="Asn_synthetase_glu-h"/>
    <property type="match status" value="1"/>
</dbReference>
<dbReference type="PANTHER" id="PTHR43284:SF1">
    <property type="entry name" value="ASPARAGINE SYNTHETASE"/>
    <property type="match status" value="1"/>
</dbReference>
<dbReference type="Gene3D" id="3.60.20.10">
    <property type="entry name" value="Glutamine Phosphoribosylpyrophosphate, subunit 1, domain 1"/>
    <property type="match status" value="1"/>
</dbReference>
<dbReference type="InterPro" id="IPR014729">
    <property type="entry name" value="Rossmann-like_a/b/a_fold"/>
</dbReference>
<dbReference type="GO" id="GO:0005829">
    <property type="term" value="C:cytosol"/>
    <property type="evidence" value="ECO:0007669"/>
    <property type="project" value="TreeGrafter"/>
</dbReference>
<dbReference type="EC" id="6.3.5.4" evidence="2"/>
<dbReference type="SUPFAM" id="SSF52402">
    <property type="entry name" value="Adenine nucleotide alpha hydrolases-like"/>
    <property type="match status" value="1"/>
</dbReference>
<dbReference type="PANTHER" id="PTHR43284">
    <property type="entry name" value="ASPARAGINE SYNTHETASE (GLUTAMINE-HYDROLYZING)"/>
    <property type="match status" value="1"/>
</dbReference>
<dbReference type="InterPro" id="IPR029055">
    <property type="entry name" value="Ntn_hydrolases_N"/>
</dbReference>
<dbReference type="GO" id="GO:0004066">
    <property type="term" value="F:asparagine synthase (glutamine-hydrolyzing) activity"/>
    <property type="evidence" value="ECO:0007669"/>
    <property type="project" value="UniProtKB-EC"/>
</dbReference>
<dbReference type="InterPro" id="IPR006426">
    <property type="entry name" value="Asn_synth_AEB"/>
</dbReference>
<sequence length="613" mass="70465">MPGLAGLITKEITGKEEETLRVMLDSMLHESFYTHGIFTSKENGFFIGYSALQGSFADCMPIFNETKDIVLFLTGECYMDRSLISDLSSRGHNFNPDNASYIVHLYEENGEAFFKLLNGWYNGIILNLRNPEAILFNDRYGIRRIYFYEHKNVFAFSSEAKSLLKVFPELRKIDTQSIADFLNFDCVLENRTYFSDISLLPAGSAWSFHGNNVRKKSFLNTALLENQIPLKHDEFFEELGDTFKRILPRYFHENHQIGMSMTGGLDTRSILACIDASSGQLPCYTFGGSYRDILDVRIAPKVAAVCKQQHQVLRLDDNKLLAEYPYHAERAIYISDGLEGVDKADVISFNKLAREIAPIRMTGKYGSQVLKGIVGFQSRPPDINIINEGFRKYLDMARKKGSELQKGHNLSFLLQCVVPWWWNGFISLESSQVDVRSPFLDNDFLNVMYRAPKNIGNFGTEFELNLIAKSKPELMAIPTTGSYGGNYPWLIAKGVKTALKMMLILDKIHTREQLPYGMTHIVGRLDYLLSPLHLDRLVMGFAEFRRYRTWFRDQLSGYLQEILLDDRTLSRPYWNRQQVSRVVKDHINGRGTYLREIRKALQIELIHRVLLND</sequence>
<evidence type="ECO:0000256" key="2">
    <source>
        <dbReference type="ARBA" id="ARBA00012737"/>
    </source>
</evidence>
<evidence type="ECO:0000313" key="5">
    <source>
        <dbReference type="EMBL" id="CBX31462.1"/>
    </source>
</evidence>
<gene>
    <name evidence="5" type="ORF">N47_E49740</name>
</gene>
<organism evidence="5">
    <name type="scientific">uncultured Desulfobacterium sp</name>
    <dbReference type="NCBI Taxonomy" id="201089"/>
    <lineage>
        <taxon>Bacteria</taxon>
        <taxon>Pseudomonadati</taxon>
        <taxon>Thermodesulfobacteriota</taxon>
        <taxon>Desulfobacteria</taxon>
        <taxon>Desulfobacterales</taxon>
        <taxon>Desulfobacteriaceae</taxon>
        <taxon>Desulfobacterium</taxon>
        <taxon>environmental samples</taxon>
    </lineage>
</organism>
<comment type="catalytic activity">
    <reaction evidence="3">
        <text>L-aspartate + L-glutamine + ATP + H2O = L-asparagine + L-glutamate + AMP + diphosphate + H(+)</text>
        <dbReference type="Rhea" id="RHEA:12228"/>
        <dbReference type="ChEBI" id="CHEBI:15377"/>
        <dbReference type="ChEBI" id="CHEBI:15378"/>
        <dbReference type="ChEBI" id="CHEBI:29985"/>
        <dbReference type="ChEBI" id="CHEBI:29991"/>
        <dbReference type="ChEBI" id="CHEBI:30616"/>
        <dbReference type="ChEBI" id="CHEBI:33019"/>
        <dbReference type="ChEBI" id="CHEBI:58048"/>
        <dbReference type="ChEBI" id="CHEBI:58359"/>
        <dbReference type="ChEBI" id="CHEBI:456215"/>
        <dbReference type="EC" id="6.3.5.4"/>
    </reaction>
</comment>
<dbReference type="SUPFAM" id="SSF56235">
    <property type="entry name" value="N-terminal nucleophile aminohydrolases (Ntn hydrolases)"/>
    <property type="match status" value="1"/>
</dbReference>
<evidence type="ECO:0000259" key="4">
    <source>
        <dbReference type="PROSITE" id="PS51278"/>
    </source>
</evidence>
<dbReference type="EMBL" id="FR695877">
    <property type="protein sequence ID" value="CBX31462.1"/>
    <property type="molecule type" value="Genomic_DNA"/>
</dbReference>
<feature type="domain" description="Glutamine amidotransferase type-2" evidence="4">
    <location>
        <begin position="2"/>
        <end position="211"/>
    </location>
</feature>
<accession>E1YJK8</accession>
<dbReference type="InterPro" id="IPR017932">
    <property type="entry name" value="GATase_2_dom"/>
</dbReference>
<dbReference type="Pfam" id="PF13537">
    <property type="entry name" value="GATase_7"/>
    <property type="match status" value="1"/>
</dbReference>
<dbReference type="Gene3D" id="3.40.50.620">
    <property type="entry name" value="HUPs"/>
    <property type="match status" value="1"/>
</dbReference>
<dbReference type="AlphaFoldDB" id="E1YJK8"/>
<name>E1YJK8_9BACT</name>
<protein>
    <recommendedName>
        <fullName evidence="2">asparagine synthase (glutamine-hydrolyzing)</fullName>
        <ecNumber evidence="2">6.3.5.4</ecNumber>
    </recommendedName>
</protein>
<proteinExistence type="predicted"/>
<dbReference type="GO" id="GO:0006529">
    <property type="term" value="P:asparagine biosynthetic process"/>
    <property type="evidence" value="ECO:0007669"/>
    <property type="project" value="InterPro"/>
</dbReference>
<evidence type="ECO:0000256" key="3">
    <source>
        <dbReference type="ARBA" id="ARBA00048741"/>
    </source>
</evidence>
<dbReference type="InterPro" id="IPR051786">
    <property type="entry name" value="ASN_synthetase/amidase"/>
</dbReference>